<evidence type="ECO:0000256" key="2">
    <source>
        <dbReference type="SAM" id="MobiDB-lite"/>
    </source>
</evidence>
<dbReference type="EMBL" id="CAJNOR010012018">
    <property type="protein sequence ID" value="CAF1665182.1"/>
    <property type="molecule type" value="Genomic_DNA"/>
</dbReference>
<keyword evidence="1" id="KW-0175">Coiled coil</keyword>
<organism evidence="3 4">
    <name type="scientific">Adineta ricciae</name>
    <name type="common">Rotifer</name>
    <dbReference type="NCBI Taxonomy" id="249248"/>
    <lineage>
        <taxon>Eukaryota</taxon>
        <taxon>Metazoa</taxon>
        <taxon>Spiralia</taxon>
        <taxon>Gnathifera</taxon>
        <taxon>Rotifera</taxon>
        <taxon>Eurotatoria</taxon>
        <taxon>Bdelloidea</taxon>
        <taxon>Adinetida</taxon>
        <taxon>Adinetidae</taxon>
        <taxon>Adineta</taxon>
    </lineage>
</organism>
<evidence type="ECO:0000256" key="1">
    <source>
        <dbReference type="SAM" id="Coils"/>
    </source>
</evidence>
<feature type="coiled-coil region" evidence="1">
    <location>
        <begin position="274"/>
        <end position="301"/>
    </location>
</feature>
<proteinExistence type="predicted"/>
<dbReference type="Proteomes" id="UP000663828">
    <property type="component" value="Unassembled WGS sequence"/>
</dbReference>
<comment type="caution">
    <text evidence="3">The sequence shown here is derived from an EMBL/GenBank/DDBJ whole genome shotgun (WGS) entry which is preliminary data.</text>
</comment>
<gene>
    <name evidence="3" type="ORF">XAT740_LOCUS57636</name>
</gene>
<accession>A0A816FT29</accession>
<name>A0A816FT29_ADIRI</name>
<sequence>MAESNKKIGGEIDRFEDIFHGRDDDIDENDDQPINFDDYWMNFGKNERIEEAQLKPYEEDDDDEPNLEYPLIVQEVLQRVVAEVAATPKPPSAQQEVEQEQQLSQQFGRLSASGSVQRPTAIENIPRQSSLGMKRPLLTPTTPTTPQAVAAAIPKKLKSIQERVSDNEIPRYLSTNCKLFDRFITPRLEKNHVRIPVESLKATAILKHRLALLDLQLRLWSTYLQSGTAHLQGNKQDVVARSHLVTWPKEVKDSMLDDGYEMTGTESTEHQTCLNYVNEKLKHLNMQNERYQNQLKQQKQSIGVGCNSVIEKAIDEFVEDHSLMFHRLRIDQEIARIEFEYKDRLLEWEFNLENPFQSHVETFKTLTKCHLAKEVLKMEVSLLKQYVVKNYLPDYLRKFQLPKLDAIDTIADPNMRQRLTDRYEKILQRTVSDIMSVQISTAEIQKEQTQKKFDNDMATFKVNQVHGPVYNKLTKVMCDVMHKCFTNQSQHILTVYKLKLRFFGCAPTEMN</sequence>
<keyword evidence="4" id="KW-1185">Reference proteome</keyword>
<feature type="region of interest" description="Disordered" evidence="2">
    <location>
        <begin position="1"/>
        <end position="33"/>
    </location>
</feature>
<dbReference type="AlphaFoldDB" id="A0A816FT29"/>
<evidence type="ECO:0000313" key="3">
    <source>
        <dbReference type="EMBL" id="CAF1665182.1"/>
    </source>
</evidence>
<protein>
    <submittedName>
        <fullName evidence="3">Uncharacterized protein</fullName>
    </submittedName>
</protein>
<evidence type="ECO:0000313" key="4">
    <source>
        <dbReference type="Proteomes" id="UP000663828"/>
    </source>
</evidence>
<feature type="compositionally biased region" description="Basic and acidic residues" evidence="2">
    <location>
        <begin position="1"/>
        <end position="23"/>
    </location>
</feature>
<reference evidence="3" key="1">
    <citation type="submission" date="2021-02" db="EMBL/GenBank/DDBJ databases">
        <authorList>
            <person name="Nowell W R."/>
        </authorList>
    </citation>
    <scope>NUCLEOTIDE SEQUENCE</scope>
</reference>